<evidence type="ECO:0000313" key="2">
    <source>
        <dbReference type="EMBL" id="AQS59439.1"/>
    </source>
</evidence>
<evidence type="ECO:0000256" key="1">
    <source>
        <dbReference type="SAM" id="Phobius"/>
    </source>
</evidence>
<feature type="transmembrane region" description="Helical" evidence="1">
    <location>
        <begin position="56"/>
        <end position="74"/>
    </location>
</feature>
<reference evidence="2 3" key="1">
    <citation type="journal article" date="2016" name="Int. J. Syst. Evol. Microbiol.">
        <title>Desulfotomaculum ferrireducens sp. nov., a moderately thermophilic sulfate-reducing and dissimilatory Fe(III)-reducing bacterium isolated from compost.</title>
        <authorList>
            <person name="Yang G."/>
            <person name="Guo J."/>
            <person name="Zhuang L."/>
            <person name="Yuan Y."/>
            <person name="Zhou S."/>
        </authorList>
    </citation>
    <scope>NUCLEOTIDE SEQUENCE [LARGE SCALE GENOMIC DNA]</scope>
    <source>
        <strain evidence="2 3">GSS09</strain>
    </source>
</reference>
<gene>
    <name evidence="2" type="ORF">B0537_10270</name>
</gene>
<keyword evidence="1" id="KW-1133">Transmembrane helix</keyword>
<feature type="transmembrane region" description="Helical" evidence="1">
    <location>
        <begin position="7"/>
        <end position="26"/>
    </location>
</feature>
<accession>A0A1S6IXD9</accession>
<evidence type="ECO:0000313" key="3">
    <source>
        <dbReference type="Proteomes" id="UP000189464"/>
    </source>
</evidence>
<protein>
    <submittedName>
        <fullName evidence="2">Uncharacterized protein</fullName>
    </submittedName>
</protein>
<keyword evidence="3" id="KW-1185">Reference proteome</keyword>
<keyword evidence="1" id="KW-0472">Membrane</keyword>
<proteinExistence type="predicted"/>
<dbReference type="EMBL" id="CP019698">
    <property type="protein sequence ID" value="AQS59439.1"/>
    <property type="molecule type" value="Genomic_DNA"/>
</dbReference>
<feature type="transmembrane region" description="Helical" evidence="1">
    <location>
        <begin position="32"/>
        <end position="49"/>
    </location>
</feature>
<keyword evidence="1" id="KW-0812">Transmembrane</keyword>
<dbReference type="AlphaFoldDB" id="A0A1S6IXD9"/>
<sequence>MPQRILLNLLILLGVFLLIDAIAWIMNYFSIPGIYLVTCSTLIILGLLLRKKFREVSGIIIVFTFFLLLIKYIGN</sequence>
<dbReference type="Proteomes" id="UP000189464">
    <property type="component" value="Chromosome"/>
</dbReference>
<name>A0A1S6IXD9_9FIRM</name>
<organism evidence="2 3">
    <name type="scientific">Desulforamulus ferrireducens</name>
    <dbReference type="NCBI Taxonomy" id="1833852"/>
    <lineage>
        <taxon>Bacteria</taxon>
        <taxon>Bacillati</taxon>
        <taxon>Bacillota</taxon>
        <taxon>Clostridia</taxon>
        <taxon>Eubacteriales</taxon>
        <taxon>Peptococcaceae</taxon>
        <taxon>Desulforamulus</taxon>
    </lineage>
</organism>
<dbReference type="KEGG" id="dfg:B0537_10270"/>